<name>A0A0P7YL45_9BACT</name>
<dbReference type="InterPro" id="IPR002941">
    <property type="entry name" value="DNA_methylase_N4/N6"/>
</dbReference>
<evidence type="ECO:0000259" key="4">
    <source>
        <dbReference type="Pfam" id="PF01555"/>
    </source>
</evidence>
<proteinExistence type="inferred from homology"/>
<accession>A0A0P7YL45</accession>
<dbReference type="EMBL" id="LJXT01000046">
    <property type="protein sequence ID" value="KPQ15861.1"/>
    <property type="molecule type" value="Genomic_DNA"/>
</dbReference>
<protein>
    <submittedName>
        <fullName evidence="5">DNA modification methylase</fullName>
    </submittedName>
</protein>
<feature type="domain" description="DNA methylase N-4/N-6" evidence="4">
    <location>
        <begin position="74"/>
        <end position="136"/>
    </location>
</feature>
<dbReference type="PROSITE" id="PS00092">
    <property type="entry name" value="N6_MTASE"/>
    <property type="match status" value="1"/>
</dbReference>
<dbReference type="SUPFAM" id="SSF53335">
    <property type="entry name" value="S-adenosyl-L-methionine-dependent methyltransferases"/>
    <property type="match status" value="2"/>
</dbReference>
<dbReference type="GO" id="GO:0003677">
    <property type="term" value="F:DNA binding"/>
    <property type="evidence" value="ECO:0007669"/>
    <property type="project" value="InterPro"/>
</dbReference>
<evidence type="ECO:0000256" key="2">
    <source>
        <dbReference type="ARBA" id="ARBA00022603"/>
    </source>
</evidence>
<evidence type="ECO:0000313" key="6">
    <source>
        <dbReference type="Proteomes" id="UP000050421"/>
    </source>
</evidence>
<evidence type="ECO:0000256" key="1">
    <source>
        <dbReference type="ARBA" id="ARBA00006594"/>
    </source>
</evidence>
<keyword evidence="2 5" id="KW-0489">Methyltransferase</keyword>
<evidence type="ECO:0000313" key="5">
    <source>
        <dbReference type="EMBL" id="KPQ15861.1"/>
    </source>
</evidence>
<comment type="similarity">
    <text evidence="1">Belongs to the N(4)/N(6)-methyltransferase family.</text>
</comment>
<dbReference type="GO" id="GO:0008170">
    <property type="term" value="F:N-methyltransferase activity"/>
    <property type="evidence" value="ECO:0007669"/>
    <property type="project" value="InterPro"/>
</dbReference>
<dbReference type="Gene3D" id="3.40.50.150">
    <property type="entry name" value="Vaccinia Virus protein VP39"/>
    <property type="match status" value="2"/>
</dbReference>
<dbReference type="GO" id="GO:0032259">
    <property type="term" value="P:methylation"/>
    <property type="evidence" value="ECO:0007669"/>
    <property type="project" value="UniProtKB-KW"/>
</dbReference>
<evidence type="ECO:0000256" key="3">
    <source>
        <dbReference type="ARBA" id="ARBA00022679"/>
    </source>
</evidence>
<dbReference type="Proteomes" id="UP000050421">
    <property type="component" value="Unassembled WGS sequence"/>
</dbReference>
<gene>
    <name evidence="5" type="ORF">HLUCCX10_08575</name>
</gene>
<organism evidence="5 6">
    <name type="scientific">Algoriphagus marincola HL-49</name>
    <dbReference type="NCBI Taxonomy" id="1305737"/>
    <lineage>
        <taxon>Bacteria</taxon>
        <taxon>Pseudomonadati</taxon>
        <taxon>Bacteroidota</taxon>
        <taxon>Cytophagia</taxon>
        <taxon>Cytophagales</taxon>
        <taxon>Cyclobacteriaceae</taxon>
        <taxon>Algoriphagus</taxon>
    </lineage>
</organism>
<comment type="caution">
    <text evidence="5">The sequence shown here is derived from an EMBL/GenBank/DDBJ whole genome shotgun (WGS) entry which is preliminary data.</text>
</comment>
<keyword evidence="3" id="KW-0808">Transferase</keyword>
<dbReference type="Pfam" id="PF01555">
    <property type="entry name" value="N6_N4_Mtase"/>
    <property type="match status" value="1"/>
</dbReference>
<dbReference type="PATRIC" id="fig|1305737.6.peg.2342"/>
<dbReference type="InterPro" id="IPR029063">
    <property type="entry name" value="SAM-dependent_MTases_sf"/>
</dbReference>
<dbReference type="eggNOG" id="COG1743">
    <property type="taxonomic scope" value="Bacteria"/>
</dbReference>
<dbReference type="InterPro" id="IPR002052">
    <property type="entry name" value="DNA_methylase_N6_adenine_CS"/>
</dbReference>
<reference evidence="5 6" key="1">
    <citation type="submission" date="2015-09" db="EMBL/GenBank/DDBJ databases">
        <title>Identification and resolution of microdiversity through metagenomic sequencing of parallel consortia.</title>
        <authorList>
            <person name="Nelson W.C."/>
            <person name="Romine M.F."/>
            <person name="Lindemann S.R."/>
        </authorList>
    </citation>
    <scope>NUCLEOTIDE SEQUENCE [LARGE SCALE GENOMIC DNA]</scope>
    <source>
        <strain evidence="5">HL-49</strain>
    </source>
</reference>
<dbReference type="AlphaFoldDB" id="A0A0P7YL45"/>
<dbReference type="STRING" id="1305737.GCA_000526355_02558"/>
<sequence length="834" mass="96358">MNYKEELKNKLEQLKDIDGFPIGTDEDILELSNPPYFTPCPNPFIKDFIEKNGEKYNQATDAYKCLPYTDDIDTNKNDRLTNAHSYHTKSPWHAIQQYIEHYTEKGEIVLDCFSGSGMTGIAAQKSGRKAILSDLSPIASFLTYNYNFSTSSDRFMTQVGKIIDEVDNELNWMTKTKHSDGREGRINSILYSEHFNCPQCSHEFILWDTAVDFVNGKMHDEFNCSSCDATLKRKDCEKSKHIYFDNILNKEIESVKISPVEILYVIDEKRYKKKPDQADFDLIEKINSTPIPDWFPLIPFMQIGERWGDTWRAGVHFGLTHLHHFYSRRNLHFLSKIYAKITDLSDLELKHKLQITFNSFLLRASKKAILAVNYYFHGGGGYIATISGNMYIPSLFFEVEILEQFKTRAKKINEINKSDFSLENCIVSTQSATDYSNIPTNSIDYIFVDPPFGENLMYSELNFLYEAWIKVLTNNSKEAIINKTQNKALNQYNTLMLNSYKELFRVLKPNRWITIEYHNSKSAIWNGLQEALTKSGFVIAHTSVLKNKGGSFVINVSPNSVANDLIINAYKPSEQFLTNFVANAGHNVEIEFIEGLLSSLPIQPMLERTEKMLYSKMIAYYLLKGYQINYDARSFYEMLYQNFIEQDGYWFTSNQINSYADFKKSHNVEELGQGKQESLLFFIVDERSALIWLESFLSNPKSFSDISTAFNKLSNIQGDEVPDLKVLLEENFVFDGSIYRKPSSNEEKLRAIDKRNRTLKREFESLLVEAENSRTKMRKVRKEAIVYGFEEAYRSKKYSDILTIGNKLHKSIIENSPEISEFIEIAEIQAEGLA</sequence>
<dbReference type="OrthoDB" id="817797at2"/>